<name>A0A0G0W905_UNCC2</name>
<reference evidence="11 12" key="1">
    <citation type="journal article" date="2015" name="Nature">
        <title>rRNA introns, odd ribosomes, and small enigmatic genomes across a large radiation of phyla.</title>
        <authorList>
            <person name="Brown C.T."/>
            <person name="Hug L.A."/>
            <person name="Thomas B.C."/>
            <person name="Sharon I."/>
            <person name="Castelle C.J."/>
            <person name="Singh A."/>
            <person name="Wilkins M.J."/>
            <person name="Williams K.H."/>
            <person name="Banfield J.F."/>
        </authorList>
    </citation>
    <scope>NUCLEOTIDE SEQUENCE [LARGE SCALE GENOMIC DNA]</scope>
</reference>
<sequence>MPQELKLLTYDNFSEHPQVLNAITTRKGGVSKGVYHSLNLALHVGDSYGMVVRNREILSDDLGIDPKSLTLGEQIHGSNVFIVKEEDKGRGALGLEGAIKGADSLITNLPNIPLVVLVADCAAVSLYDPIKKVAAIAHAGWRGASQRIVSKTTLKMVEDFGSKPSDIIVGVSPAIGPSRLEVGKEVYKEFKKSYGPDVHRFFAESSLIRHSELACPSEAQRSRVSESHSDWIPAAAGMTEKGNSEEKYYLNLWLAIEHQLINTGVLKENIEIMAHCTACDTDNFYSHRAEHGKTGRFAGLVMIKEQIL</sequence>
<gene>
    <name evidence="11" type="ORF">UU65_C0002G0262</name>
</gene>
<keyword evidence="4" id="KW-0479">Metal-binding</keyword>
<evidence type="ECO:0000256" key="10">
    <source>
        <dbReference type="RuleBase" id="RU361274"/>
    </source>
</evidence>
<keyword evidence="3" id="KW-0808">Transferase</keyword>
<dbReference type="PANTHER" id="PTHR30616:SF2">
    <property type="entry name" value="PURINE NUCLEOSIDE PHOSPHORYLASE LACC1"/>
    <property type="match status" value="1"/>
</dbReference>
<dbReference type="InterPro" id="IPR011324">
    <property type="entry name" value="Cytotoxic_necrot_fac-like_cat"/>
</dbReference>
<protein>
    <recommendedName>
        <fullName evidence="10">Purine nucleoside phosphorylase</fullName>
    </recommendedName>
</protein>
<evidence type="ECO:0000256" key="5">
    <source>
        <dbReference type="ARBA" id="ARBA00022801"/>
    </source>
</evidence>
<dbReference type="Pfam" id="PF02578">
    <property type="entry name" value="Cu-oxidase_4"/>
    <property type="match status" value="1"/>
</dbReference>
<evidence type="ECO:0000313" key="11">
    <source>
        <dbReference type="EMBL" id="KKS09484.1"/>
    </source>
</evidence>
<dbReference type="SUPFAM" id="SSF64438">
    <property type="entry name" value="CNF1/YfiH-like putative cysteine hydrolases"/>
    <property type="match status" value="1"/>
</dbReference>
<dbReference type="InterPro" id="IPR038371">
    <property type="entry name" value="Cu_polyphenol_OxRdtase_sf"/>
</dbReference>
<dbReference type="Proteomes" id="UP000033869">
    <property type="component" value="Unassembled WGS sequence"/>
</dbReference>
<dbReference type="AlphaFoldDB" id="A0A0G0W905"/>
<dbReference type="GO" id="GO:0017061">
    <property type="term" value="F:S-methyl-5-thioadenosine phosphorylase activity"/>
    <property type="evidence" value="ECO:0007669"/>
    <property type="project" value="UniProtKB-EC"/>
</dbReference>
<dbReference type="PANTHER" id="PTHR30616">
    <property type="entry name" value="UNCHARACTERIZED PROTEIN YFIH"/>
    <property type="match status" value="1"/>
</dbReference>
<dbReference type="GO" id="GO:0005507">
    <property type="term" value="F:copper ion binding"/>
    <property type="evidence" value="ECO:0007669"/>
    <property type="project" value="TreeGrafter"/>
</dbReference>
<evidence type="ECO:0000256" key="3">
    <source>
        <dbReference type="ARBA" id="ARBA00022679"/>
    </source>
</evidence>
<comment type="similarity">
    <text evidence="2 10">Belongs to the purine nucleoside phosphorylase YfiH/LACC1 family.</text>
</comment>
<accession>A0A0G0W905</accession>
<comment type="catalytic activity">
    <reaction evidence="1">
        <text>inosine + phosphate = alpha-D-ribose 1-phosphate + hypoxanthine</text>
        <dbReference type="Rhea" id="RHEA:27646"/>
        <dbReference type="ChEBI" id="CHEBI:17368"/>
        <dbReference type="ChEBI" id="CHEBI:17596"/>
        <dbReference type="ChEBI" id="CHEBI:43474"/>
        <dbReference type="ChEBI" id="CHEBI:57720"/>
        <dbReference type="EC" id="2.4.2.1"/>
    </reaction>
    <physiologicalReaction direction="left-to-right" evidence="1">
        <dbReference type="Rhea" id="RHEA:27647"/>
    </physiologicalReaction>
</comment>
<dbReference type="CDD" id="cd16833">
    <property type="entry name" value="YfiH"/>
    <property type="match status" value="1"/>
</dbReference>
<dbReference type="EMBL" id="LCBL01000002">
    <property type="protein sequence ID" value="KKS09484.1"/>
    <property type="molecule type" value="Genomic_DNA"/>
</dbReference>
<dbReference type="NCBIfam" id="TIGR00726">
    <property type="entry name" value="peptidoglycan editing factor PgeF"/>
    <property type="match status" value="1"/>
</dbReference>
<evidence type="ECO:0000256" key="7">
    <source>
        <dbReference type="ARBA" id="ARBA00047989"/>
    </source>
</evidence>
<keyword evidence="5" id="KW-0378">Hydrolase</keyword>
<evidence type="ECO:0000256" key="2">
    <source>
        <dbReference type="ARBA" id="ARBA00007353"/>
    </source>
</evidence>
<proteinExistence type="inferred from homology"/>
<evidence type="ECO:0000313" key="12">
    <source>
        <dbReference type="Proteomes" id="UP000033869"/>
    </source>
</evidence>
<comment type="caution">
    <text evidence="11">The sequence shown here is derived from an EMBL/GenBank/DDBJ whole genome shotgun (WGS) entry which is preliminary data.</text>
</comment>
<comment type="catalytic activity">
    <reaction evidence="9">
        <text>S-methyl-5'-thioadenosine + phosphate = 5-(methylsulfanyl)-alpha-D-ribose 1-phosphate + adenine</text>
        <dbReference type="Rhea" id="RHEA:11852"/>
        <dbReference type="ChEBI" id="CHEBI:16708"/>
        <dbReference type="ChEBI" id="CHEBI:17509"/>
        <dbReference type="ChEBI" id="CHEBI:43474"/>
        <dbReference type="ChEBI" id="CHEBI:58533"/>
        <dbReference type="EC" id="2.4.2.28"/>
    </reaction>
    <physiologicalReaction direction="left-to-right" evidence="9">
        <dbReference type="Rhea" id="RHEA:11853"/>
    </physiologicalReaction>
</comment>
<comment type="catalytic activity">
    <reaction evidence="7">
        <text>adenosine + H2O + H(+) = inosine + NH4(+)</text>
        <dbReference type="Rhea" id="RHEA:24408"/>
        <dbReference type="ChEBI" id="CHEBI:15377"/>
        <dbReference type="ChEBI" id="CHEBI:15378"/>
        <dbReference type="ChEBI" id="CHEBI:16335"/>
        <dbReference type="ChEBI" id="CHEBI:17596"/>
        <dbReference type="ChEBI" id="CHEBI:28938"/>
        <dbReference type="EC" id="3.5.4.4"/>
    </reaction>
    <physiologicalReaction direction="left-to-right" evidence="7">
        <dbReference type="Rhea" id="RHEA:24409"/>
    </physiologicalReaction>
</comment>
<evidence type="ECO:0000256" key="4">
    <source>
        <dbReference type="ARBA" id="ARBA00022723"/>
    </source>
</evidence>
<dbReference type="Gene3D" id="3.60.140.10">
    <property type="entry name" value="CNF1/YfiH-like putative cysteine hydrolases"/>
    <property type="match status" value="1"/>
</dbReference>
<evidence type="ECO:0000256" key="1">
    <source>
        <dbReference type="ARBA" id="ARBA00000553"/>
    </source>
</evidence>
<evidence type="ECO:0000256" key="6">
    <source>
        <dbReference type="ARBA" id="ARBA00022833"/>
    </source>
</evidence>
<evidence type="ECO:0000256" key="8">
    <source>
        <dbReference type="ARBA" id="ARBA00048968"/>
    </source>
</evidence>
<comment type="catalytic activity">
    <reaction evidence="8">
        <text>adenosine + phosphate = alpha-D-ribose 1-phosphate + adenine</text>
        <dbReference type="Rhea" id="RHEA:27642"/>
        <dbReference type="ChEBI" id="CHEBI:16335"/>
        <dbReference type="ChEBI" id="CHEBI:16708"/>
        <dbReference type="ChEBI" id="CHEBI:43474"/>
        <dbReference type="ChEBI" id="CHEBI:57720"/>
        <dbReference type="EC" id="2.4.2.1"/>
    </reaction>
    <physiologicalReaction direction="left-to-right" evidence="8">
        <dbReference type="Rhea" id="RHEA:27643"/>
    </physiologicalReaction>
</comment>
<evidence type="ECO:0000256" key="9">
    <source>
        <dbReference type="ARBA" id="ARBA00049893"/>
    </source>
</evidence>
<organism evidence="11 12">
    <name type="scientific">candidate division CPR2 bacterium GW2011_GWC1_41_48</name>
    <dbReference type="NCBI Taxonomy" id="1618344"/>
    <lineage>
        <taxon>Bacteria</taxon>
        <taxon>Bacteria division CPR2</taxon>
    </lineage>
</organism>
<dbReference type="GO" id="GO:0016787">
    <property type="term" value="F:hydrolase activity"/>
    <property type="evidence" value="ECO:0007669"/>
    <property type="project" value="UniProtKB-KW"/>
</dbReference>
<dbReference type="InterPro" id="IPR003730">
    <property type="entry name" value="Cu_polyphenol_OxRdtase"/>
</dbReference>
<keyword evidence="6" id="KW-0862">Zinc</keyword>